<dbReference type="GO" id="GO:0085020">
    <property type="term" value="P:protein K6-linked ubiquitination"/>
    <property type="evidence" value="ECO:0007669"/>
    <property type="project" value="TreeGrafter"/>
</dbReference>
<dbReference type="InterPro" id="IPR002523">
    <property type="entry name" value="MgTranspt_CorA/ZnTranspt_ZntB"/>
</dbReference>
<dbReference type="SUPFAM" id="SSF48403">
    <property type="entry name" value="Ankyrin repeat"/>
    <property type="match status" value="1"/>
</dbReference>
<evidence type="ECO:0000313" key="11">
    <source>
        <dbReference type="Proteomes" id="UP001187682"/>
    </source>
</evidence>
<dbReference type="PANTHER" id="PTHR24171:SF8">
    <property type="entry name" value="BRCA1-ASSOCIATED RING DOMAIN PROTEIN 1"/>
    <property type="match status" value="1"/>
</dbReference>
<dbReference type="GO" id="GO:0004842">
    <property type="term" value="F:ubiquitin-protein transferase activity"/>
    <property type="evidence" value="ECO:0007669"/>
    <property type="project" value="TreeGrafter"/>
</dbReference>
<feature type="region of interest" description="Disordered" evidence="8">
    <location>
        <begin position="296"/>
        <end position="335"/>
    </location>
</feature>
<feature type="compositionally biased region" description="Polar residues" evidence="8">
    <location>
        <begin position="311"/>
        <end position="325"/>
    </location>
</feature>
<dbReference type="PROSITE" id="PS50088">
    <property type="entry name" value="ANK_REPEAT"/>
    <property type="match status" value="2"/>
</dbReference>
<protein>
    <submittedName>
        <fullName evidence="10">Uncharacterized protein</fullName>
    </submittedName>
</protein>
<keyword evidence="5 7" id="KW-0040">ANK repeat</keyword>
<feature type="region of interest" description="Disordered" evidence="8">
    <location>
        <begin position="480"/>
        <end position="524"/>
    </location>
</feature>
<feature type="compositionally biased region" description="Polar residues" evidence="8">
    <location>
        <begin position="18"/>
        <end position="33"/>
    </location>
</feature>
<reference evidence="10" key="1">
    <citation type="submission" date="2018-03" db="EMBL/GenBank/DDBJ databases">
        <authorList>
            <person name="Guldener U."/>
        </authorList>
    </citation>
    <scope>NUCLEOTIDE SEQUENCE</scope>
</reference>
<evidence type="ECO:0000256" key="2">
    <source>
        <dbReference type="ARBA" id="ARBA00022692"/>
    </source>
</evidence>
<feature type="repeat" description="ANK" evidence="7">
    <location>
        <begin position="195"/>
        <end position="234"/>
    </location>
</feature>
<evidence type="ECO:0000256" key="3">
    <source>
        <dbReference type="ARBA" id="ARBA00022737"/>
    </source>
</evidence>
<name>A0AAE8N4G4_9PEZI</name>
<evidence type="ECO:0000256" key="6">
    <source>
        <dbReference type="ARBA" id="ARBA00023136"/>
    </source>
</evidence>
<feature type="compositionally biased region" description="Low complexity" evidence="8">
    <location>
        <begin position="326"/>
        <end position="335"/>
    </location>
</feature>
<dbReference type="AlphaFoldDB" id="A0AAE8N4G4"/>
<accession>A0AAE8N4G4</accession>
<dbReference type="SUPFAM" id="SSF144083">
    <property type="entry name" value="Magnesium transport protein CorA, transmembrane region"/>
    <property type="match status" value="1"/>
</dbReference>
<dbReference type="Pfam" id="PF12796">
    <property type="entry name" value="Ank_2"/>
    <property type="match status" value="1"/>
</dbReference>
<feature type="region of interest" description="Disordered" evidence="8">
    <location>
        <begin position="1002"/>
        <end position="1059"/>
    </location>
</feature>
<evidence type="ECO:0000256" key="9">
    <source>
        <dbReference type="SAM" id="Phobius"/>
    </source>
</evidence>
<feature type="repeat" description="ANK" evidence="7">
    <location>
        <begin position="235"/>
        <end position="267"/>
    </location>
</feature>
<keyword evidence="11" id="KW-1185">Reference proteome</keyword>
<evidence type="ECO:0000256" key="1">
    <source>
        <dbReference type="ARBA" id="ARBA00004141"/>
    </source>
</evidence>
<feature type="transmembrane region" description="Helical" evidence="9">
    <location>
        <begin position="952"/>
        <end position="972"/>
    </location>
</feature>
<sequence length="1059" mass="119670">MAAPVSPPKNGGPAPAQARSQSTQPQKPSSAGVGTSDAADPLTVAVWKGRINDVLKRRVDSNTIKTLKNLLRSDLTDKLATKSKDADDFGAAFNELLFRVIDDYDDAATPFISPFIHSKAFKWDARHGDNGATVLHRAVDKGRSATVGKLAARHRTAVDATDYNGRTPLHYACGDPHITGLLLVNGSSPNVYDDQHITPLHMAAWNPDRVDSDKQAAVVEHLLDNNAEVNTRDVFGDSPLHEAAKNSDYNTMRLLIRGGADTGIVNFENDSPWDVVPKPPSKEILDLLEQPTEKLTAPTFRAIPSKPPRCWSNTSSYAQSDAQSETGGSSAGDTTAGDTTTDVCFHFFASVRFFYRKEPFSWAYPITIHNLLRHKNDDGDENHANERMEDLETKFAHLVANKFGKHVERDSIRADIWRWVHIPANQMSWVTDLVWLLTDQPGLPAERQDKRQDAWKFLERNIAQQPGVKPGSFTRVPHAGDLMKNPLDAGPATNAGTEPEPASDALDKTDPDAPKVVTKDISGSSASIQTPSLYRREIWRDTTKISEDQRLSVVVPFIDFETEQYLQRQEKDPETGEYKINTQRFTYKRILEERSFPYEGLRGLHKPETLDASRYDMLSEADLGMRDKDQVVFKWFQHRDGRGNSRQGDTPKPMGSKPLKLTANTLKSNVLKGTGQQSFGDSAVNVSRLPRLLMVHQLWLWKLNKDTVITAFPERYHQGVEDSLFETIRQSGIDCYTRPEQLVESILFECVTFLEEYRLAGLGLHILDIFDSSIARRSNEEVACFKNFRDSLEKRSVREGVSKEISLIHEIEDIRDELHLILRIFASQRDVVKQFAGVFWPAVKDKFHRMAFVDDCGVQGLIERTKELDRNAQRTRTELDSLVQMKLAQSSLEQAESASRLNNYIMLFTIIAVVFTPLSFMTSLFAIPFDYFPENDEGEIRVHEDWFTRRMIAGELSSLMAIAIIGFAIYAVKLPPWKLFIDSLPQKRELFKDLLHRKRKEWSSPSDDANSTGHSSALDRDDNTRLTRRIRAVMERRPVKQRDLESPFRGDKMTSDYGV</sequence>
<evidence type="ECO:0000313" key="10">
    <source>
        <dbReference type="EMBL" id="SPO05319.1"/>
    </source>
</evidence>
<keyword evidence="4 9" id="KW-1133">Transmembrane helix</keyword>
<keyword evidence="3" id="KW-0677">Repeat</keyword>
<evidence type="ECO:0000256" key="5">
    <source>
        <dbReference type="ARBA" id="ARBA00023043"/>
    </source>
</evidence>
<dbReference type="Pfam" id="PF01544">
    <property type="entry name" value="CorA"/>
    <property type="match status" value="1"/>
</dbReference>
<dbReference type="PROSITE" id="PS50297">
    <property type="entry name" value="ANK_REP_REGION"/>
    <property type="match status" value="1"/>
</dbReference>
<keyword evidence="6 9" id="KW-0472">Membrane</keyword>
<proteinExistence type="predicted"/>
<feature type="region of interest" description="Disordered" evidence="8">
    <location>
        <begin position="1"/>
        <end position="37"/>
    </location>
</feature>
<keyword evidence="2 9" id="KW-0812">Transmembrane</keyword>
<feature type="compositionally biased region" description="Basic and acidic residues" evidence="8">
    <location>
        <begin position="1032"/>
        <end position="1059"/>
    </location>
</feature>
<gene>
    <name evidence="10" type="ORF">DNG_08006</name>
</gene>
<dbReference type="GO" id="GO:0016020">
    <property type="term" value="C:membrane"/>
    <property type="evidence" value="ECO:0007669"/>
    <property type="project" value="UniProtKB-SubCell"/>
</dbReference>
<evidence type="ECO:0000256" key="8">
    <source>
        <dbReference type="SAM" id="MobiDB-lite"/>
    </source>
</evidence>
<dbReference type="Gene3D" id="1.20.58.340">
    <property type="entry name" value="Magnesium transport protein CorA, transmembrane region"/>
    <property type="match status" value="1"/>
</dbReference>
<comment type="caution">
    <text evidence="10">The sequence shown here is derived from an EMBL/GenBank/DDBJ whole genome shotgun (WGS) entry which is preliminary data.</text>
</comment>
<dbReference type="PANTHER" id="PTHR24171">
    <property type="entry name" value="ANKYRIN REPEAT DOMAIN-CONTAINING PROTEIN 39-RELATED"/>
    <property type="match status" value="1"/>
</dbReference>
<evidence type="ECO:0000256" key="4">
    <source>
        <dbReference type="ARBA" id="ARBA00022989"/>
    </source>
</evidence>
<dbReference type="SMART" id="SM00248">
    <property type="entry name" value="ANK"/>
    <property type="match status" value="4"/>
</dbReference>
<dbReference type="GO" id="GO:0046873">
    <property type="term" value="F:metal ion transmembrane transporter activity"/>
    <property type="evidence" value="ECO:0007669"/>
    <property type="project" value="InterPro"/>
</dbReference>
<dbReference type="Gene3D" id="1.25.40.20">
    <property type="entry name" value="Ankyrin repeat-containing domain"/>
    <property type="match status" value="1"/>
</dbReference>
<organism evidence="10 11">
    <name type="scientific">Cephalotrichum gorgonifer</name>
    <dbReference type="NCBI Taxonomy" id="2041049"/>
    <lineage>
        <taxon>Eukaryota</taxon>
        <taxon>Fungi</taxon>
        <taxon>Dikarya</taxon>
        <taxon>Ascomycota</taxon>
        <taxon>Pezizomycotina</taxon>
        <taxon>Sordariomycetes</taxon>
        <taxon>Hypocreomycetidae</taxon>
        <taxon>Microascales</taxon>
        <taxon>Microascaceae</taxon>
        <taxon>Cephalotrichum</taxon>
    </lineage>
</organism>
<dbReference type="InterPro" id="IPR036770">
    <property type="entry name" value="Ankyrin_rpt-contain_sf"/>
</dbReference>
<dbReference type="InterPro" id="IPR045863">
    <property type="entry name" value="CorA_TM1_TM2"/>
</dbReference>
<evidence type="ECO:0000256" key="7">
    <source>
        <dbReference type="PROSITE-ProRule" id="PRU00023"/>
    </source>
</evidence>
<dbReference type="EMBL" id="ONZQ02000012">
    <property type="protein sequence ID" value="SPO05319.1"/>
    <property type="molecule type" value="Genomic_DNA"/>
</dbReference>
<dbReference type="InterPro" id="IPR002110">
    <property type="entry name" value="Ankyrin_rpt"/>
</dbReference>
<dbReference type="Proteomes" id="UP001187682">
    <property type="component" value="Unassembled WGS sequence"/>
</dbReference>
<feature type="compositionally biased region" description="Polar residues" evidence="8">
    <location>
        <begin position="1003"/>
        <end position="1015"/>
    </location>
</feature>
<feature type="transmembrane region" description="Helical" evidence="9">
    <location>
        <begin position="904"/>
        <end position="931"/>
    </location>
</feature>
<comment type="subcellular location">
    <subcellularLocation>
        <location evidence="1">Membrane</location>
        <topology evidence="1">Multi-pass membrane protein</topology>
    </subcellularLocation>
</comment>